<organism evidence="1 2">
    <name type="scientific">Niallia hominis</name>
    <dbReference type="NCBI Taxonomy" id="3133173"/>
    <lineage>
        <taxon>Bacteria</taxon>
        <taxon>Bacillati</taxon>
        <taxon>Bacillota</taxon>
        <taxon>Bacilli</taxon>
        <taxon>Bacillales</taxon>
        <taxon>Bacillaceae</taxon>
        <taxon>Niallia</taxon>
    </lineage>
</organism>
<gene>
    <name evidence="1" type="ORF">WMO63_14845</name>
</gene>
<sequence length="42" mass="5091">MEYLKPLCNFNGSFVLNLPDNRYNKKKEESYFVALNEIMNRF</sequence>
<reference evidence="1 2" key="1">
    <citation type="submission" date="2024-03" db="EMBL/GenBank/DDBJ databases">
        <title>Human intestinal bacterial collection.</title>
        <authorList>
            <person name="Pauvert C."/>
            <person name="Hitch T.C.A."/>
            <person name="Clavel T."/>
        </authorList>
    </citation>
    <scope>NUCLEOTIDE SEQUENCE [LARGE SCALE GENOMIC DNA]</scope>
    <source>
        <strain evidence="1 2">CLA-SR-H024</strain>
    </source>
</reference>
<comment type="caution">
    <text evidence="1">The sequence shown here is derived from an EMBL/GenBank/DDBJ whole genome shotgun (WGS) entry which is preliminary data.</text>
</comment>
<dbReference type="Proteomes" id="UP001465426">
    <property type="component" value="Unassembled WGS sequence"/>
</dbReference>
<name>A0ABV1F0N2_9BACI</name>
<evidence type="ECO:0000313" key="2">
    <source>
        <dbReference type="Proteomes" id="UP001465426"/>
    </source>
</evidence>
<proteinExistence type="predicted"/>
<protein>
    <submittedName>
        <fullName evidence="1">Uncharacterized protein</fullName>
    </submittedName>
</protein>
<accession>A0ABV1F0N2</accession>
<keyword evidence="2" id="KW-1185">Reference proteome</keyword>
<dbReference type="EMBL" id="JBBMFN010000038">
    <property type="protein sequence ID" value="MEQ2466934.1"/>
    <property type="molecule type" value="Genomic_DNA"/>
</dbReference>
<evidence type="ECO:0000313" key="1">
    <source>
        <dbReference type="EMBL" id="MEQ2466934.1"/>
    </source>
</evidence>